<evidence type="ECO:0000259" key="8">
    <source>
        <dbReference type="Pfam" id="PF05057"/>
    </source>
</evidence>
<evidence type="ECO:0000256" key="7">
    <source>
        <dbReference type="ARBA" id="ARBA00023136"/>
    </source>
</evidence>
<protein>
    <submittedName>
        <fullName evidence="9">DUF676 domain-containing protein</fullName>
    </submittedName>
</protein>
<sequence>MLFKKSLVLETIYDPDHVGRGPATLDLVLVHGLNGDRIKTWMHEGSKVFWPRDLLPKQQPLTRVLSFGFNADIYGNTSTAGIRGNARALLSRLCDEREDLDGSDNGRPIVFVAHSLGGLIVKQALRFANNEPNYQSIAGATRGLLLYGTPHAGSDRDRWLSIAKGLGGLMPIWKGGASALVEAMTSNSSDIADICEDFRHLSCRYAIVSFYETRAWPGTGKPIVDKMSSLMHLDHEDQVPLEANHVELCRFESEDDEGFKRTVKRITRAARGMPNPMQTNRWGGQVVNQYVWVNAGGRKQG</sequence>
<comment type="similarity">
    <text evidence="4">Belongs to the putative lipase ROG1 family.</text>
</comment>
<dbReference type="RefSeq" id="XP_070918267.1">
    <property type="nucleotide sequence ID" value="XM_071062166.1"/>
</dbReference>
<organism evidence="9 10">
    <name type="scientific">Madurella fahalii</name>
    <dbReference type="NCBI Taxonomy" id="1157608"/>
    <lineage>
        <taxon>Eukaryota</taxon>
        <taxon>Fungi</taxon>
        <taxon>Dikarya</taxon>
        <taxon>Ascomycota</taxon>
        <taxon>Pezizomycotina</taxon>
        <taxon>Sordariomycetes</taxon>
        <taxon>Sordariomycetidae</taxon>
        <taxon>Sordariales</taxon>
        <taxon>Sordariales incertae sedis</taxon>
        <taxon>Madurella</taxon>
    </lineage>
</organism>
<comment type="subcellular location">
    <subcellularLocation>
        <location evidence="2">Endoplasmic reticulum</location>
    </subcellularLocation>
    <subcellularLocation>
        <location evidence="3">Membrane</location>
    </subcellularLocation>
    <subcellularLocation>
        <location evidence="1">Mitochondrion</location>
    </subcellularLocation>
</comment>
<dbReference type="GeneID" id="98177489"/>
<evidence type="ECO:0000256" key="3">
    <source>
        <dbReference type="ARBA" id="ARBA00004370"/>
    </source>
</evidence>
<accession>A0ABQ0GFJ9</accession>
<reference evidence="9 10" key="1">
    <citation type="submission" date="2024-09" db="EMBL/GenBank/DDBJ databases">
        <title>Itraconazole resistance in Madurella fahalii resulting from another homologue of gene encoding cytochrome P450 14-alpha sterol demethylase (CYP51).</title>
        <authorList>
            <person name="Yoshioka I."/>
            <person name="Fahal A.H."/>
            <person name="Kaneko S."/>
            <person name="Yaguchi T."/>
        </authorList>
    </citation>
    <scope>NUCLEOTIDE SEQUENCE [LARGE SCALE GENOMIC DNA]</scope>
    <source>
        <strain evidence="9 10">IFM 68171</strain>
    </source>
</reference>
<dbReference type="InterPro" id="IPR007751">
    <property type="entry name" value="DUF676_lipase-like"/>
</dbReference>
<name>A0ABQ0GFJ9_9PEZI</name>
<evidence type="ECO:0000313" key="9">
    <source>
        <dbReference type="EMBL" id="GAB1316536.1"/>
    </source>
</evidence>
<dbReference type="SUPFAM" id="SSF53474">
    <property type="entry name" value="alpha/beta-Hydrolases"/>
    <property type="match status" value="1"/>
</dbReference>
<keyword evidence="10" id="KW-1185">Reference proteome</keyword>
<evidence type="ECO:0000256" key="2">
    <source>
        <dbReference type="ARBA" id="ARBA00004240"/>
    </source>
</evidence>
<dbReference type="Gene3D" id="3.40.50.1820">
    <property type="entry name" value="alpha/beta hydrolase"/>
    <property type="match status" value="1"/>
</dbReference>
<dbReference type="Pfam" id="PF05057">
    <property type="entry name" value="DUF676"/>
    <property type="match status" value="1"/>
</dbReference>
<keyword evidence="7" id="KW-0472">Membrane</keyword>
<evidence type="ECO:0000256" key="4">
    <source>
        <dbReference type="ARBA" id="ARBA00007920"/>
    </source>
</evidence>
<keyword evidence="6" id="KW-0496">Mitochondrion</keyword>
<evidence type="ECO:0000313" key="10">
    <source>
        <dbReference type="Proteomes" id="UP001628179"/>
    </source>
</evidence>
<dbReference type="EMBL" id="BAAFSV010000003">
    <property type="protein sequence ID" value="GAB1316536.1"/>
    <property type="molecule type" value="Genomic_DNA"/>
</dbReference>
<dbReference type="PANTHER" id="PTHR48182">
    <property type="entry name" value="PROTEIN SERAC1"/>
    <property type="match status" value="1"/>
</dbReference>
<keyword evidence="5" id="KW-0256">Endoplasmic reticulum</keyword>
<dbReference type="InterPro" id="IPR052374">
    <property type="entry name" value="SERAC1"/>
</dbReference>
<dbReference type="InterPro" id="IPR029058">
    <property type="entry name" value="AB_hydrolase_fold"/>
</dbReference>
<evidence type="ECO:0000256" key="1">
    <source>
        <dbReference type="ARBA" id="ARBA00004173"/>
    </source>
</evidence>
<dbReference type="PANTHER" id="PTHR48182:SF2">
    <property type="entry name" value="PROTEIN SERAC1"/>
    <property type="match status" value="1"/>
</dbReference>
<proteinExistence type="inferred from homology"/>
<comment type="caution">
    <text evidence="9">The sequence shown here is derived from an EMBL/GenBank/DDBJ whole genome shotgun (WGS) entry which is preliminary data.</text>
</comment>
<dbReference type="Proteomes" id="UP001628179">
    <property type="component" value="Unassembled WGS sequence"/>
</dbReference>
<feature type="domain" description="DUF676" evidence="8">
    <location>
        <begin position="27"/>
        <end position="139"/>
    </location>
</feature>
<evidence type="ECO:0000256" key="6">
    <source>
        <dbReference type="ARBA" id="ARBA00023128"/>
    </source>
</evidence>
<evidence type="ECO:0000256" key="5">
    <source>
        <dbReference type="ARBA" id="ARBA00022824"/>
    </source>
</evidence>
<gene>
    <name evidence="9" type="ORF">MFIFM68171_06746</name>
</gene>